<proteinExistence type="predicted"/>
<sequence>MRTSPFWKFPNITNRLDMLLKQTLECILNVKLEESAWVQSSLPINQGGLGIRRLEDICLPAFLSSVYGSSSLVSAILPPMEINNVSMRSEALDCWKNIHGDDIPKVPMFQKSWDDLHTKRIIETKLIFNNTTDSARFKAFQKKESNAWLHALPSSSVATLLDDNSFRICVALRLGCRNSNADVVKL</sequence>
<name>A0A8D9A2L3_9HEMI</name>
<reference evidence="1" key="1">
    <citation type="submission" date="2021-05" db="EMBL/GenBank/DDBJ databases">
        <authorList>
            <person name="Alioto T."/>
            <person name="Alioto T."/>
            <person name="Gomez Garrido J."/>
        </authorList>
    </citation>
    <scope>NUCLEOTIDE SEQUENCE</scope>
</reference>
<evidence type="ECO:0000313" key="1">
    <source>
        <dbReference type="EMBL" id="CAG6757666.1"/>
    </source>
</evidence>
<accession>A0A8D9A2L3</accession>
<protein>
    <submittedName>
        <fullName evidence="1">Uncharacterized protein</fullName>
    </submittedName>
</protein>
<dbReference type="EMBL" id="HBUF01547574">
    <property type="protein sequence ID" value="CAG6757666.1"/>
    <property type="molecule type" value="Transcribed_RNA"/>
</dbReference>
<dbReference type="AlphaFoldDB" id="A0A8D9A2L3"/>
<organism evidence="1">
    <name type="scientific">Cacopsylla melanoneura</name>
    <dbReference type="NCBI Taxonomy" id="428564"/>
    <lineage>
        <taxon>Eukaryota</taxon>
        <taxon>Metazoa</taxon>
        <taxon>Ecdysozoa</taxon>
        <taxon>Arthropoda</taxon>
        <taxon>Hexapoda</taxon>
        <taxon>Insecta</taxon>
        <taxon>Pterygota</taxon>
        <taxon>Neoptera</taxon>
        <taxon>Paraneoptera</taxon>
        <taxon>Hemiptera</taxon>
        <taxon>Sternorrhyncha</taxon>
        <taxon>Psylloidea</taxon>
        <taxon>Psyllidae</taxon>
        <taxon>Psyllinae</taxon>
        <taxon>Cacopsylla</taxon>
    </lineage>
</organism>